<sequence length="274" mass="32153">MSTETKETFDQIWLKWGHATHIDGYFRAFQTNWFLKRFGLTYSELNELIGGKTVLEVGTGSGAFLYTLKSARLAYGLDQSYHGVQIARYYFQDTPNVIIINQDLMKFVGKFDIVIADQVLHHLPDTYKALEKSVSLVKLGGIIMFMVYKKKGAIRESMDSFLRYFTTRLSDENCLRFSEFMMWIGKRLTEINLPLQRWVYWNLFKCFYNEYFCRSNNLRVNFDWYSPKIAHRHTEAEVYKWLIKLNLEPVSLHVGESGISVRANVLPKQETVAR</sequence>
<protein>
    <recommendedName>
        <fullName evidence="1">Methyltransferase domain-containing protein</fullName>
    </recommendedName>
</protein>
<dbReference type="PANTHER" id="PTHR43861">
    <property type="entry name" value="TRANS-ACONITATE 2-METHYLTRANSFERASE-RELATED"/>
    <property type="match status" value="1"/>
</dbReference>
<reference evidence="2" key="1">
    <citation type="journal article" date="2015" name="Nature">
        <title>Complex archaea that bridge the gap between prokaryotes and eukaryotes.</title>
        <authorList>
            <person name="Spang A."/>
            <person name="Saw J.H."/>
            <person name="Jorgensen S.L."/>
            <person name="Zaremba-Niedzwiedzka K."/>
            <person name="Martijn J."/>
            <person name="Lind A.E."/>
            <person name="van Eijk R."/>
            <person name="Schleper C."/>
            <person name="Guy L."/>
            <person name="Ettema T.J."/>
        </authorList>
    </citation>
    <scope>NUCLEOTIDE SEQUENCE</scope>
</reference>
<accession>A0A0F9HBY4</accession>
<dbReference type="InterPro" id="IPR025714">
    <property type="entry name" value="Methyltranfer_dom"/>
</dbReference>
<organism evidence="2">
    <name type="scientific">marine sediment metagenome</name>
    <dbReference type="NCBI Taxonomy" id="412755"/>
    <lineage>
        <taxon>unclassified sequences</taxon>
        <taxon>metagenomes</taxon>
        <taxon>ecological metagenomes</taxon>
    </lineage>
</organism>
<dbReference type="InterPro" id="IPR029063">
    <property type="entry name" value="SAM-dependent_MTases_sf"/>
</dbReference>
<dbReference type="AlphaFoldDB" id="A0A0F9HBY4"/>
<dbReference type="Pfam" id="PF13847">
    <property type="entry name" value="Methyltransf_31"/>
    <property type="match status" value="1"/>
</dbReference>
<dbReference type="SUPFAM" id="SSF53335">
    <property type="entry name" value="S-adenosyl-L-methionine-dependent methyltransferases"/>
    <property type="match status" value="1"/>
</dbReference>
<comment type="caution">
    <text evidence="2">The sequence shown here is derived from an EMBL/GenBank/DDBJ whole genome shotgun (WGS) entry which is preliminary data.</text>
</comment>
<gene>
    <name evidence="2" type="ORF">LCGC14_1723020</name>
</gene>
<dbReference type="EMBL" id="LAZR01015530">
    <property type="protein sequence ID" value="KKM09303.1"/>
    <property type="molecule type" value="Genomic_DNA"/>
</dbReference>
<dbReference type="Gene3D" id="3.40.50.150">
    <property type="entry name" value="Vaccinia Virus protein VP39"/>
    <property type="match status" value="1"/>
</dbReference>
<dbReference type="GO" id="GO:0008757">
    <property type="term" value="F:S-adenosylmethionine-dependent methyltransferase activity"/>
    <property type="evidence" value="ECO:0007669"/>
    <property type="project" value="InterPro"/>
</dbReference>
<evidence type="ECO:0000259" key="1">
    <source>
        <dbReference type="Pfam" id="PF13847"/>
    </source>
</evidence>
<dbReference type="CDD" id="cd02440">
    <property type="entry name" value="AdoMet_MTases"/>
    <property type="match status" value="1"/>
</dbReference>
<feature type="domain" description="Methyltransferase" evidence="1">
    <location>
        <begin position="51"/>
        <end position="149"/>
    </location>
</feature>
<name>A0A0F9HBY4_9ZZZZ</name>
<proteinExistence type="predicted"/>
<evidence type="ECO:0000313" key="2">
    <source>
        <dbReference type="EMBL" id="KKM09303.1"/>
    </source>
</evidence>